<gene>
    <name evidence="9" type="ORF">SAMN05445060_3363</name>
</gene>
<keyword evidence="4 7" id="KW-1133">Transmembrane helix</keyword>
<dbReference type="STRING" id="1344003.SAMN05445060_3363"/>
<feature type="domain" description="Cardiolipin synthase N-terminal" evidence="8">
    <location>
        <begin position="11"/>
        <end position="55"/>
    </location>
</feature>
<comment type="subcellular location">
    <subcellularLocation>
        <location evidence="1">Cell membrane</location>
        <topology evidence="1">Multi-pass membrane protein</topology>
    </subcellularLocation>
</comment>
<dbReference type="Proteomes" id="UP000186218">
    <property type="component" value="Unassembled WGS sequence"/>
</dbReference>
<dbReference type="InterPro" id="IPR027379">
    <property type="entry name" value="CLS_N"/>
</dbReference>
<feature type="coiled-coil region" evidence="6">
    <location>
        <begin position="95"/>
        <end position="122"/>
    </location>
</feature>
<keyword evidence="10" id="KW-1185">Reference proteome</keyword>
<evidence type="ECO:0000256" key="5">
    <source>
        <dbReference type="ARBA" id="ARBA00023136"/>
    </source>
</evidence>
<accession>A0A1N7H1U2</accession>
<sequence>MPYMGAIVLLVMIAALVDIVSSDGALVRGIPRWAWLLLVIVLPLVGSVVWFIAGRPAAAFSGRVSRDAPGRASAMGFPEYDHPGRFIPQDPEADAEFLRQVRERAEAQRREGEIQRRRREQEG</sequence>
<name>A0A1N7H1U2_9NOCA</name>
<evidence type="ECO:0000256" key="1">
    <source>
        <dbReference type="ARBA" id="ARBA00004651"/>
    </source>
</evidence>
<keyword evidence="2" id="KW-1003">Cell membrane</keyword>
<evidence type="ECO:0000259" key="8">
    <source>
        <dbReference type="Pfam" id="PF13396"/>
    </source>
</evidence>
<evidence type="ECO:0000256" key="2">
    <source>
        <dbReference type="ARBA" id="ARBA00022475"/>
    </source>
</evidence>
<dbReference type="EMBL" id="FTNT01000011">
    <property type="protein sequence ID" value="SIS18648.1"/>
    <property type="molecule type" value="Genomic_DNA"/>
</dbReference>
<evidence type="ECO:0000256" key="4">
    <source>
        <dbReference type="ARBA" id="ARBA00022989"/>
    </source>
</evidence>
<reference evidence="9 10" key="1">
    <citation type="submission" date="2017-01" db="EMBL/GenBank/DDBJ databases">
        <authorList>
            <person name="Mah S.A."/>
            <person name="Swanson W.J."/>
            <person name="Moy G.W."/>
            <person name="Vacquier V.D."/>
        </authorList>
    </citation>
    <scope>NUCLEOTIDE SEQUENCE [LARGE SCALE GENOMIC DNA]</scope>
    <source>
        <strain evidence="9 10">CPCC 203464</strain>
    </source>
</reference>
<dbReference type="Pfam" id="PF13396">
    <property type="entry name" value="PLDc_N"/>
    <property type="match status" value="1"/>
</dbReference>
<evidence type="ECO:0000256" key="3">
    <source>
        <dbReference type="ARBA" id="ARBA00022692"/>
    </source>
</evidence>
<dbReference type="AlphaFoldDB" id="A0A1N7H1U2"/>
<dbReference type="GO" id="GO:0005886">
    <property type="term" value="C:plasma membrane"/>
    <property type="evidence" value="ECO:0007669"/>
    <property type="project" value="UniProtKB-SubCell"/>
</dbReference>
<dbReference type="OrthoDB" id="3298527at2"/>
<evidence type="ECO:0000313" key="10">
    <source>
        <dbReference type="Proteomes" id="UP000186218"/>
    </source>
</evidence>
<evidence type="ECO:0000256" key="7">
    <source>
        <dbReference type="SAM" id="Phobius"/>
    </source>
</evidence>
<keyword evidence="6" id="KW-0175">Coiled coil</keyword>
<evidence type="ECO:0000256" key="6">
    <source>
        <dbReference type="SAM" id="Coils"/>
    </source>
</evidence>
<keyword evidence="3 7" id="KW-0812">Transmembrane</keyword>
<protein>
    <submittedName>
        <fullName evidence="9">Phospholipase_D-nuclease N-terminal</fullName>
    </submittedName>
</protein>
<feature type="transmembrane region" description="Helical" evidence="7">
    <location>
        <begin position="32"/>
        <end position="53"/>
    </location>
</feature>
<keyword evidence="5 7" id="KW-0472">Membrane</keyword>
<organism evidence="9 10">
    <name type="scientific">Williamsia sterculiae</name>
    <dbReference type="NCBI Taxonomy" id="1344003"/>
    <lineage>
        <taxon>Bacteria</taxon>
        <taxon>Bacillati</taxon>
        <taxon>Actinomycetota</taxon>
        <taxon>Actinomycetes</taxon>
        <taxon>Mycobacteriales</taxon>
        <taxon>Nocardiaceae</taxon>
        <taxon>Williamsia</taxon>
    </lineage>
</organism>
<proteinExistence type="predicted"/>
<evidence type="ECO:0000313" key="9">
    <source>
        <dbReference type="EMBL" id="SIS18648.1"/>
    </source>
</evidence>